<dbReference type="PANTHER" id="PTHR28089">
    <property type="entry name" value="PROTEIN ZDS1-RELATED"/>
    <property type="match status" value="1"/>
</dbReference>
<organism evidence="3">
    <name type="scientific">Absidia glauca</name>
    <name type="common">Pin mould</name>
    <dbReference type="NCBI Taxonomy" id="4829"/>
    <lineage>
        <taxon>Eukaryota</taxon>
        <taxon>Fungi</taxon>
        <taxon>Fungi incertae sedis</taxon>
        <taxon>Mucoromycota</taxon>
        <taxon>Mucoromycotina</taxon>
        <taxon>Mucoromycetes</taxon>
        <taxon>Mucorales</taxon>
        <taxon>Cunninghamellaceae</taxon>
        <taxon>Absidia</taxon>
    </lineage>
</organism>
<feature type="region of interest" description="Disordered" evidence="1">
    <location>
        <begin position="502"/>
        <end position="524"/>
    </location>
</feature>
<dbReference type="GO" id="GO:0030010">
    <property type="term" value="P:establishment of cell polarity"/>
    <property type="evidence" value="ECO:0007669"/>
    <property type="project" value="TreeGrafter"/>
</dbReference>
<dbReference type="OMA" id="RKSAWSW"/>
<feature type="compositionally biased region" description="Low complexity" evidence="1">
    <location>
        <begin position="46"/>
        <end position="56"/>
    </location>
</feature>
<feature type="compositionally biased region" description="Low complexity" evidence="1">
    <location>
        <begin position="502"/>
        <end position="511"/>
    </location>
</feature>
<dbReference type="PANTHER" id="PTHR28089:SF1">
    <property type="entry name" value="PROTEIN ZDS1-RELATED"/>
    <property type="match status" value="1"/>
</dbReference>
<feature type="compositionally biased region" description="Low complexity" evidence="1">
    <location>
        <begin position="361"/>
        <end position="372"/>
    </location>
</feature>
<dbReference type="SMART" id="SM01327">
    <property type="entry name" value="Zds_C"/>
    <property type="match status" value="1"/>
</dbReference>
<feature type="region of interest" description="Disordered" evidence="1">
    <location>
        <begin position="584"/>
        <end position="741"/>
    </location>
</feature>
<dbReference type="Proteomes" id="UP000078561">
    <property type="component" value="Unassembled WGS sequence"/>
</dbReference>
<feature type="compositionally biased region" description="Basic residues" evidence="1">
    <location>
        <begin position="670"/>
        <end position="681"/>
    </location>
</feature>
<feature type="region of interest" description="Disordered" evidence="1">
    <location>
        <begin position="273"/>
        <end position="373"/>
    </location>
</feature>
<keyword evidence="4" id="KW-1185">Reference proteome</keyword>
<reference evidence="3" key="1">
    <citation type="submission" date="2016-04" db="EMBL/GenBank/DDBJ databases">
        <authorList>
            <person name="Evans L.H."/>
            <person name="Alamgir A."/>
            <person name="Owens N."/>
            <person name="Weber N.D."/>
            <person name="Virtaneva K."/>
            <person name="Barbian K."/>
            <person name="Babar A."/>
            <person name="Rosenke K."/>
        </authorList>
    </citation>
    <scope>NUCLEOTIDE SEQUENCE [LARGE SCALE GENOMIC DNA]</scope>
    <source>
        <strain evidence="3">CBS 101.48</strain>
    </source>
</reference>
<feature type="region of interest" description="Disordered" evidence="1">
    <location>
        <begin position="152"/>
        <end position="249"/>
    </location>
</feature>
<feature type="compositionally biased region" description="Low complexity" evidence="1">
    <location>
        <begin position="682"/>
        <end position="696"/>
    </location>
</feature>
<protein>
    <recommendedName>
        <fullName evidence="2">Protein Zds1 C-terminal domain-containing protein</fullName>
    </recommendedName>
</protein>
<dbReference type="InterPro" id="IPR040206">
    <property type="entry name" value="Zds1/2"/>
</dbReference>
<feature type="compositionally biased region" description="Low complexity" evidence="1">
    <location>
        <begin position="210"/>
        <end position="220"/>
    </location>
</feature>
<proteinExistence type="predicted"/>
<feature type="compositionally biased region" description="Basic and acidic residues" evidence="1">
    <location>
        <begin position="173"/>
        <end position="192"/>
    </location>
</feature>
<accession>A0A168S170</accession>
<feature type="compositionally biased region" description="Low complexity" evidence="1">
    <location>
        <begin position="466"/>
        <end position="488"/>
    </location>
</feature>
<dbReference type="AlphaFoldDB" id="A0A168S170"/>
<name>A0A168S170_ABSGL</name>
<feature type="domain" description="Protein Zds1 C-terminal" evidence="2">
    <location>
        <begin position="527"/>
        <end position="579"/>
    </location>
</feature>
<feature type="compositionally biased region" description="Low complexity" evidence="1">
    <location>
        <begin position="418"/>
        <end position="432"/>
    </location>
</feature>
<dbReference type="InParanoid" id="A0A168S170"/>
<dbReference type="Pfam" id="PF08632">
    <property type="entry name" value="Zds_C"/>
    <property type="match status" value="1"/>
</dbReference>
<gene>
    <name evidence="3" type="primary">ABSGL_13309.1 scaffold 13659</name>
</gene>
<dbReference type="GO" id="GO:0005737">
    <property type="term" value="C:cytoplasm"/>
    <property type="evidence" value="ECO:0007669"/>
    <property type="project" value="TreeGrafter"/>
</dbReference>
<feature type="compositionally biased region" description="Polar residues" evidence="1">
    <location>
        <begin position="719"/>
        <end position="735"/>
    </location>
</feature>
<feature type="compositionally biased region" description="Polar residues" evidence="1">
    <location>
        <begin position="350"/>
        <end position="360"/>
    </location>
</feature>
<dbReference type="OrthoDB" id="5589766at2759"/>
<dbReference type="InterPro" id="IPR013941">
    <property type="entry name" value="ZDS1_C"/>
</dbReference>
<sequence length="741" mass="82326">MSHTHPNSIDSDQCTLTHTYSQETLSTHCNAPTSSSPSLPSPPSTPSTSSSISHTSQQPNSNPSIDVEQEQDNVPFAAAGLTRAVETNHGLSLTEILNISTTNPSHLFWVPASQHPELAPTEFEKYVTALRAHTKDKGKVKRRRSVLSVSFTADDDDNDNTTSKNDDDDYDDSYSRDHERQSALEDLEKEHLGSTSLSLDDNGDHHPISRNRSSDNTNSNQDHDKDVSKARKERLRRSRSLHLPDNKGDRLMKRRIPEFLVFDRNSTALDQSPVLVPKTDRPLSRRGARTRFQRTSSIAPSSMGSSDSTCPTQQHQWPHHMHSDSLSSSPTTCTTSSTKSTDTTATTATQEQSDPTYQQCSLSDDSPTSDDSQLGLQTLLSTITKELQQDHLQQYQQQRDIVVESPKDGSNESHDQALTFSTTSPTSLSQPLIPKPSTRERKSSWSWSSLWSDDKKAKAEQPPANLPLSSTNALPSLTTSSSTPTSSSVSKHKFAFASLFSRKPSSSSTSTTEEKATHSTMSPPKHFALNKINHQHRLPIHIERGVYRLSHVKLANPRRPLHDQVIISNFMFWYLSIANQHHPVDNPTPHIPPRAPQHAVASSKQKKKRLTRKSERQQPKQHPSSMYIQRPCNSPSSQAPWQKSTDISAHHQEQQQQSTGFVIPNDYLHPTHRKKPSKSPRARPSSTSSGSSSSSSSEEDDDNDTSLYSHTPPKHPSQHDISLQSGAPTLITTKSPILPLR</sequence>
<dbReference type="EMBL" id="LT554760">
    <property type="protein sequence ID" value="SAM07666.1"/>
    <property type="molecule type" value="Genomic_DNA"/>
</dbReference>
<evidence type="ECO:0000256" key="1">
    <source>
        <dbReference type="SAM" id="MobiDB-lite"/>
    </source>
</evidence>
<dbReference type="STRING" id="4829.A0A168S170"/>
<feature type="region of interest" description="Disordered" evidence="1">
    <location>
        <begin position="25"/>
        <end position="67"/>
    </location>
</feature>
<feature type="compositionally biased region" description="Low complexity" evidence="1">
    <location>
        <begin position="324"/>
        <end position="349"/>
    </location>
</feature>
<feature type="compositionally biased region" description="Basic and acidic residues" evidence="1">
    <location>
        <begin position="405"/>
        <end position="415"/>
    </location>
</feature>
<feature type="compositionally biased region" description="Basic and acidic residues" evidence="1">
    <location>
        <begin position="221"/>
        <end position="230"/>
    </location>
</feature>
<evidence type="ECO:0000259" key="2">
    <source>
        <dbReference type="SMART" id="SM01327"/>
    </source>
</evidence>
<dbReference type="GO" id="GO:0010971">
    <property type="term" value="P:positive regulation of G2/M transition of mitotic cell cycle"/>
    <property type="evidence" value="ECO:0007669"/>
    <property type="project" value="TreeGrafter"/>
</dbReference>
<feature type="compositionally biased region" description="Basic residues" evidence="1">
    <location>
        <begin position="231"/>
        <end position="240"/>
    </location>
</feature>
<evidence type="ECO:0000313" key="4">
    <source>
        <dbReference type="Proteomes" id="UP000078561"/>
    </source>
</evidence>
<feature type="region of interest" description="Disordered" evidence="1">
    <location>
        <begin position="405"/>
        <end position="488"/>
    </location>
</feature>
<feature type="compositionally biased region" description="Polar residues" evidence="1">
    <location>
        <begin position="620"/>
        <end position="647"/>
    </location>
</feature>
<evidence type="ECO:0000313" key="3">
    <source>
        <dbReference type="EMBL" id="SAM07666.1"/>
    </source>
</evidence>
<feature type="compositionally biased region" description="Polar residues" evidence="1">
    <location>
        <begin position="293"/>
        <end position="316"/>
    </location>
</feature>